<protein>
    <submittedName>
        <fullName evidence="2">Uncharacterized protein</fullName>
    </submittedName>
</protein>
<dbReference type="Proteomes" id="UP001567538">
    <property type="component" value="Unassembled WGS sequence"/>
</dbReference>
<dbReference type="AlphaFoldDB" id="A0ABD1G712"/>
<feature type="compositionally biased region" description="Basic and acidic residues" evidence="1">
    <location>
        <begin position="24"/>
        <end position="38"/>
    </location>
</feature>
<reference evidence="2 3" key="1">
    <citation type="submission" date="2024-06" db="EMBL/GenBank/DDBJ databases">
        <title>A chromosome level genome sequence of Diviner's sage (Salvia divinorum).</title>
        <authorList>
            <person name="Ford S.A."/>
            <person name="Ro D.-K."/>
            <person name="Ness R.W."/>
            <person name="Phillips M.A."/>
        </authorList>
    </citation>
    <scope>NUCLEOTIDE SEQUENCE [LARGE SCALE GENOMIC DNA]</scope>
    <source>
        <strain evidence="2">SAF-2024a</strain>
        <tissue evidence="2">Leaf</tissue>
    </source>
</reference>
<evidence type="ECO:0000256" key="1">
    <source>
        <dbReference type="SAM" id="MobiDB-lite"/>
    </source>
</evidence>
<organism evidence="2 3">
    <name type="scientific">Salvia divinorum</name>
    <name type="common">Maria pastora</name>
    <name type="synonym">Diviner's sage</name>
    <dbReference type="NCBI Taxonomy" id="28513"/>
    <lineage>
        <taxon>Eukaryota</taxon>
        <taxon>Viridiplantae</taxon>
        <taxon>Streptophyta</taxon>
        <taxon>Embryophyta</taxon>
        <taxon>Tracheophyta</taxon>
        <taxon>Spermatophyta</taxon>
        <taxon>Magnoliopsida</taxon>
        <taxon>eudicotyledons</taxon>
        <taxon>Gunneridae</taxon>
        <taxon>Pentapetalae</taxon>
        <taxon>asterids</taxon>
        <taxon>lamiids</taxon>
        <taxon>Lamiales</taxon>
        <taxon>Lamiaceae</taxon>
        <taxon>Nepetoideae</taxon>
        <taxon>Mentheae</taxon>
        <taxon>Salviinae</taxon>
        <taxon>Salvia</taxon>
        <taxon>Salvia subgen. Calosphace</taxon>
    </lineage>
</organism>
<gene>
    <name evidence="2" type="ORF">AAHA92_24319</name>
</gene>
<feature type="region of interest" description="Disordered" evidence="1">
    <location>
        <begin position="17"/>
        <end position="57"/>
    </location>
</feature>
<evidence type="ECO:0000313" key="2">
    <source>
        <dbReference type="EMBL" id="KAL1539890.1"/>
    </source>
</evidence>
<evidence type="ECO:0000313" key="3">
    <source>
        <dbReference type="Proteomes" id="UP001567538"/>
    </source>
</evidence>
<dbReference type="EMBL" id="JBEAFC010000009">
    <property type="protein sequence ID" value="KAL1539890.1"/>
    <property type="molecule type" value="Genomic_DNA"/>
</dbReference>
<name>A0ABD1G712_SALDI</name>
<keyword evidence="3" id="KW-1185">Reference proteome</keyword>
<comment type="caution">
    <text evidence="2">The sequence shown here is derived from an EMBL/GenBank/DDBJ whole genome shotgun (WGS) entry which is preliminary data.</text>
</comment>
<accession>A0ABD1G712</accession>
<feature type="compositionally biased region" description="Low complexity" evidence="1">
    <location>
        <begin position="48"/>
        <end position="57"/>
    </location>
</feature>
<proteinExistence type="predicted"/>
<sequence>MSGLQFQTLIIPLPKTQRWKEKKRQGEPDNDKLRYRGEARRRRKLQRRQVVSSSQTLSRRRAIVLLFSRRADSSGVLQYEVMQQTQLPQ</sequence>